<organism evidence="1 2">
    <name type="scientific">Catenulispora subtropica</name>
    <dbReference type="NCBI Taxonomy" id="450798"/>
    <lineage>
        <taxon>Bacteria</taxon>
        <taxon>Bacillati</taxon>
        <taxon>Actinomycetota</taxon>
        <taxon>Actinomycetes</taxon>
        <taxon>Catenulisporales</taxon>
        <taxon>Catenulisporaceae</taxon>
        <taxon>Catenulispora</taxon>
    </lineage>
</organism>
<proteinExistence type="predicted"/>
<evidence type="ECO:0000313" key="1">
    <source>
        <dbReference type="EMBL" id="GAA1988742.1"/>
    </source>
</evidence>
<dbReference type="EMBL" id="BAAAQM010000041">
    <property type="protein sequence ID" value="GAA1988742.1"/>
    <property type="molecule type" value="Genomic_DNA"/>
</dbReference>
<evidence type="ECO:0000313" key="2">
    <source>
        <dbReference type="Proteomes" id="UP001499854"/>
    </source>
</evidence>
<gene>
    <name evidence="1" type="ORF">GCM10009838_59430</name>
</gene>
<dbReference type="Proteomes" id="UP001499854">
    <property type="component" value="Unassembled WGS sequence"/>
</dbReference>
<keyword evidence="2" id="KW-1185">Reference proteome</keyword>
<name>A0ABP5E225_9ACTN</name>
<sequence length="76" mass="8474">MKNPLPVDPAMDGEDLAWSESLKFVTAASTIWATSARYAERGTRTPTVTVLVNLKRHIKLGRSPLILPERRDVRAT</sequence>
<comment type="caution">
    <text evidence="1">The sequence shown here is derived from an EMBL/GenBank/DDBJ whole genome shotgun (WGS) entry which is preliminary data.</text>
</comment>
<reference evidence="2" key="1">
    <citation type="journal article" date="2019" name="Int. J. Syst. Evol. Microbiol.">
        <title>The Global Catalogue of Microorganisms (GCM) 10K type strain sequencing project: providing services to taxonomists for standard genome sequencing and annotation.</title>
        <authorList>
            <consortium name="The Broad Institute Genomics Platform"/>
            <consortium name="The Broad Institute Genome Sequencing Center for Infectious Disease"/>
            <person name="Wu L."/>
            <person name="Ma J."/>
        </authorList>
    </citation>
    <scope>NUCLEOTIDE SEQUENCE [LARGE SCALE GENOMIC DNA]</scope>
    <source>
        <strain evidence="2">JCM 16013</strain>
    </source>
</reference>
<protein>
    <submittedName>
        <fullName evidence="1">Uncharacterized protein</fullName>
    </submittedName>
</protein>
<accession>A0ABP5E225</accession>